<feature type="coiled-coil region" evidence="6">
    <location>
        <begin position="51"/>
        <end position="85"/>
    </location>
</feature>
<comment type="caution">
    <text evidence="7">The sequence shown here is derived from an EMBL/GenBank/DDBJ whole genome shotgun (WGS) entry which is preliminary data.</text>
</comment>
<organism evidence="7 8">
    <name type="scientific">Abeliophyllum distichum</name>
    <dbReference type="NCBI Taxonomy" id="126358"/>
    <lineage>
        <taxon>Eukaryota</taxon>
        <taxon>Viridiplantae</taxon>
        <taxon>Streptophyta</taxon>
        <taxon>Embryophyta</taxon>
        <taxon>Tracheophyta</taxon>
        <taxon>Spermatophyta</taxon>
        <taxon>Magnoliopsida</taxon>
        <taxon>eudicotyledons</taxon>
        <taxon>Gunneridae</taxon>
        <taxon>Pentapetalae</taxon>
        <taxon>asterids</taxon>
        <taxon>lamiids</taxon>
        <taxon>Lamiales</taxon>
        <taxon>Oleaceae</taxon>
        <taxon>Forsythieae</taxon>
        <taxon>Abeliophyllum</taxon>
    </lineage>
</organism>
<evidence type="ECO:0000256" key="2">
    <source>
        <dbReference type="ARBA" id="ARBA00022473"/>
    </source>
</evidence>
<comment type="similarity">
    <text evidence="1">Belongs to the FLX family.</text>
</comment>
<dbReference type="EMBL" id="JBFOLK010000002">
    <property type="protein sequence ID" value="KAL2534087.1"/>
    <property type="molecule type" value="Genomic_DNA"/>
</dbReference>
<keyword evidence="3" id="KW-0221">Differentiation</keyword>
<keyword evidence="4 6" id="KW-0175">Coiled coil</keyword>
<dbReference type="InterPro" id="IPR040353">
    <property type="entry name" value="FLX/FLX-like"/>
</dbReference>
<evidence type="ECO:0000256" key="5">
    <source>
        <dbReference type="ARBA" id="ARBA00023089"/>
    </source>
</evidence>
<accession>A0ABD1V9R8</accession>
<protein>
    <submittedName>
        <fullName evidence="7">Protein FLX-like 3</fullName>
    </submittedName>
</protein>
<dbReference type="PANTHER" id="PTHR33405">
    <property type="entry name" value="PROTEIN FLX-LIKE 2"/>
    <property type="match status" value="1"/>
</dbReference>
<sequence length="279" mass="31728">MAGRNRMPHEAFDHRRGYPLEGPVARRPLPRSMHPHPALLEEELEMRHVELRQLLGQNRRLVEDRIALERELGAAKEEIRQMNLAIADIHGQQEVQSRELIERGMKLEADLRATEPLKKEVMQLRAEIRRLNTLRQDLSGQVQTLRQDLAKLQADNQQIPLLRADIDGMGRELLHARSAIDYEKYAHIELMEQRQAIEKNLLSMAREVEKLRSELTNSDGRAWGAGGSYEMKSSSSDASFPTPYGDGYGIPPDASDKGILYGSGSASWGGLEKPWMTRH</sequence>
<evidence type="ECO:0000313" key="7">
    <source>
        <dbReference type="EMBL" id="KAL2534087.1"/>
    </source>
</evidence>
<dbReference type="GO" id="GO:0030154">
    <property type="term" value="P:cell differentiation"/>
    <property type="evidence" value="ECO:0007669"/>
    <property type="project" value="UniProtKB-KW"/>
</dbReference>
<keyword evidence="2" id="KW-0217">Developmental protein</keyword>
<name>A0ABD1V9R8_9LAMI</name>
<gene>
    <name evidence="7" type="ORF">Adt_07438</name>
</gene>
<feature type="coiled-coil region" evidence="6">
    <location>
        <begin position="121"/>
        <end position="155"/>
    </location>
</feature>
<evidence type="ECO:0000313" key="8">
    <source>
        <dbReference type="Proteomes" id="UP001604336"/>
    </source>
</evidence>
<evidence type="ECO:0000256" key="3">
    <source>
        <dbReference type="ARBA" id="ARBA00022782"/>
    </source>
</evidence>
<evidence type="ECO:0000256" key="1">
    <source>
        <dbReference type="ARBA" id="ARBA00005405"/>
    </source>
</evidence>
<reference evidence="8" key="1">
    <citation type="submission" date="2024-07" db="EMBL/GenBank/DDBJ databases">
        <title>Two chromosome-level genome assemblies of Korean endemic species Abeliophyllum distichum and Forsythia ovata (Oleaceae).</title>
        <authorList>
            <person name="Jang H."/>
        </authorList>
    </citation>
    <scope>NUCLEOTIDE SEQUENCE [LARGE SCALE GENOMIC DNA]</scope>
</reference>
<dbReference type="GO" id="GO:0009908">
    <property type="term" value="P:flower development"/>
    <property type="evidence" value="ECO:0007669"/>
    <property type="project" value="UniProtKB-KW"/>
</dbReference>
<dbReference type="Proteomes" id="UP001604336">
    <property type="component" value="Unassembled WGS sequence"/>
</dbReference>
<dbReference type="PANTHER" id="PTHR33405:SF20">
    <property type="entry name" value="PROTEIN FLX-LIKE 3"/>
    <property type="match status" value="1"/>
</dbReference>
<proteinExistence type="inferred from homology"/>
<keyword evidence="8" id="KW-1185">Reference proteome</keyword>
<keyword evidence="5" id="KW-0287">Flowering</keyword>
<dbReference type="AlphaFoldDB" id="A0ABD1V9R8"/>
<dbReference type="Gene3D" id="1.10.287.510">
    <property type="entry name" value="Helix hairpin bin"/>
    <property type="match status" value="1"/>
</dbReference>
<evidence type="ECO:0000256" key="4">
    <source>
        <dbReference type="ARBA" id="ARBA00023054"/>
    </source>
</evidence>
<evidence type="ECO:0000256" key="6">
    <source>
        <dbReference type="SAM" id="Coils"/>
    </source>
</evidence>